<sequence>MTDLGAKRFPFVLPYDALAYYVYKSNAESLVTVPQDSEWAAEPSTRPQMYGYNGQRARYRTAANTRREELGDNHVAKKKSLPSNELGTNGMPMTELPLLRSFLRSDYTSKIFGLARLYYTHTLDYTRYQEVLRD</sequence>
<evidence type="ECO:0000313" key="3">
    <source>
        <dbReference type="Proteomes" id="UP001285908"/>
    </source>
</evidence>
<name>A0AAJ0I393_9PEZI</name>
<evidence type="ECO:0000256" key="1">
    <source>
        <dbReference type="SAM" id="MobiDB-lite"/>
    </source>
</evidence>
<protein>
    <submittedName>
        <fullName evidence="2">Uncharacterized protein</fullName>
    </submittedName>
</protein>
<gene>
    <name evidence="2" type="ORF">B0T23DRAFT_406056</name>
</gene>
<comment type="caution">
    <text evidence="2">The sequence shown here is derived from an EMBL/GenBank/DDBJ whole genome shotgun (WGS) entry which is preliminary data.</text>
</comment>
<accession>A0AAJ0I393</accession>
<organism evidence="2 3">
    <name type="scientific">Neurospora hispaniola</name>
    <dbReference type="NCBI Taxonomy" id="588809"/>
    <lineage>
        <taxon>Eukaryota</taxon>
        <taxon>Fungi</taxon>
        <taxon>Dikarya</taxon>
        <taxon>Ascomycota</taxon>
        <taxon>Pezizomycotina</taxon>
        <taxon>Sordariomycetes</taxon>
        <taxon>Sordariomycetidae</taxon>
        <taxon>Sordariales</taxon>
        <taxon>Sordariaceae</taxon>
        <taxon>Neurospora</taxon>
    </lineage>
</organism>
<feature type="region of interest" description="Disordered" evidence="1">
    <location>
        <begin position="68"/>
        <end position="89"/>
    </location>
</feature>
<dbReference type="AlphaFoldDB" id="A0AAJ0I393"/>
<evidence type="ECO:0000313" key="2">
    <source>
        <dbReference type="EMBL" id="KAK3488749.1"/>
    </source>
</evidence>
<dbReference type="Proteomes" id="UP001285908">
    <property type="component" value="Unassembled WGS sequence"/>
</dbReference>
<dbReference type="RefSeq" id="XP_062690456.1">
    <property type="nucleotide sequence ID" value="XM_062839076.1"/>
</dbReference>
<keyword evidence="3" id="KW-1185">Reference proteome</keyword>
<proteinExistence type="predicted"/>
<dbReference type="EMBL" id="JAULSX010000006">
    <property type="protein sequence ID" value="KAK3488749.1"/>
    <property type="molecule type" value="Genomic_DNA"/>
</dbReference>
<dbReference type="GeneID" id="87876698"/>
<reference evidence="2 3" key="1">
    <citation type="journal article" date="2023" name="Mol. Phylogenet. Evol.">
        <title>Genome-scale phylogeny and comparative genomics of the fungal order Sordariales.</title>
        <authorList>
            <person name="Hensen N."/>
            <person name="Bonometti L."/>
            <person name="Westerberg I."/>
            <person name="Brannstrom I.O."/>
            <person name="Guillou S."/>
            <person name="Cros-Aarteil S."/>
            <person name="Calhoun S."/>
            <person name="Haridas S."/>
            <person name="Kuo A."/>
            <person name="Mondo S."/>
            <person name="Pangilinan J."/>
            <person name="Riley R."/>
            <person name="LaButti K."/>
            <person name="Andreopoulos B."/>
            <person name="Lipzen A."/>
            <person name="Chen C."/>
            <person name="Yan M."/>
            <person name="Daum C."/>
            <person name="Ng V."/>
            <person name="Clum A."/>
            <person name="Steindorff A."/>
            <person name="Ohm R.A."/>
            <person name="Martin F."/>
            <person name="Silar P."/>
            <person name="Natvig D.O."/>
            <person name="Lalanne C."/>
            <person name="Gautier V."/>
            <person name="Ament-Velasquez S.L."/>
            <person name="Kruys A."/>
            <person name="Hutchinson M.I."/>
            <person name="Powell A.J."/>
            <person name="Barry K."/>
            <person name="Miller A.N."/>
            <person name="Grigoriev I.V."/>
            <person name="Debuchy R."/>
            <person name="Gladieux P."/>
            <person name="Hiltunen Thoren M."/>
            <person name="Johannesson H."/>
        </authorList>
    </citation>
    <scope>NUCLEOTIDE SEQUENCE [LARGE SCALE GENOMIC DNA]</scope>
    <source>
        <strain evidence="2 3">FGSC 10403</strain>
    </source>
</reference>